<name>A0A8C4QGF7_EPTBU</name>
<reference evidence="3" key="2">
    <citation type="submission" date="2025-09" db="UniProtKB">
        <authorList>
            <consortium name="Ensembl"/>
        </authorList>
    </citation>
    <scope>IDENTIFICATION</scope>
</reference>
<feature type="domain" description="THAP4-like heme-binding" evidence="2">
    <location>
        <begin position="53"/>
        <end position="205"/>
    </location>
</feature>
<comment type="catalytic activity">
    <reaction evidence="1">
        <text>peroxynitrite = nitrate</text>
        <dbReference type="Rhea" id="RHEA:63116"/>
        <dbReference type="ChEBI" id="CHEBI:17632"/>
        <dbReference type="ChEBI" id="CHEBI:25941"/>
    </reaction>
    <physiologicalReaction direction="left-to-right" evidence="1">
        <dbReference type="Rhea" id="RHEA:63117"/>
    </physiologicalReaction>
</comment>
<sequence length="221" mass="25215">MLRKNGTEKMHVDMKTRSMTSGCLERSVSWWFNLDVGNNINSSLNSLPLHPDVAHLEWLLGHWESKTLGQGTYPTIKSFHYHEQANFTHCGQPLLDYAFYAFHGDTGRPLHREVGFLRPRAGTDQIALIGAQNTGLSIVEEGEVRGKEITLTSHSVSRITFGKEPRVVKTKRILSLDQDGKLRQCFSMATSNQEMRPHLEITYCRLSQMLSRVTEKWDMVL</sequence>
<dbReference type="Gene3D" id="2.40.128.20">
    <property type="match status" value="1"/>
</dbReference>
<dbReference type="PANTHER" id="PTHR15854">
    <property type="entry name" value="THAP4 PROTEIN"/>
    <property type="match status" value="1"/>
</dbReference>
<dbReference type="CDD" id="cd07828">
    <property type="entry name" value="lipocalin_heme-bd-THAP4-like"/>
    <property type="match status" value="1"/>
</dbReference>
<dbReference type="InterPro" id="IPR045165">
    <property type="entry name" value="Nitrobindin"/>
</dbReference>
<dbReference type="AlphaFoldDB" id="A0A8C4QGF7"/>
<accession>A0A8C4QGF7</accession>
<dbReference type="Pfam" id="PF08768">
    <property type="entry name" value="THAP4_heme-bd"/>
    <property type="match status" value="1"/>
</dbReference>
<evidence type="ECO:0000313" key="4">
    <source>
        <dbReference type="Proteomes" id="UP000694388"/>
    </source>
</evidence>
<dbReference type="PANTHER" id="PTHR15854:SF4">
    <property type="entry name" value="PEROXYNITRITE ISOMERASE THAP4"/>
    <property type="match status" value="1"/>
</dbReference>
<proteinExistence type="predicted"/>
<dbReference type="Ensembl" id="ENSEBUT00000015685.1">
    <property type="protein sequence ID" value="ENSEBUP00000015109.1"/>
    <property type="gene ID" value="ENSEBUG00000009500.1"/>
</dbReference>
<evidence type="ECO:0000259" key="2">
    <source>
        <dbReference type="Pfam" id="PF08768"/>
    </source>
</evidence>
<protein>
    <recommendedName>
        <fullName evidence="2">THAP4-like heme-binding domain-containing protein</fullName>
    </recommendedName>
</protein>
<dbReference type="Proteomes" id="UP000694388">
    <property type="component" value="Unplaced"/>
</dbReference>
<evidence type="ECO:0000256" key="1">
    <source>
        <dbReference type="ARBA" id="ARBA00036993"/>
    </source>
</evidence>
<organism evidence="3 4">
    <name type="scientific">Eptatretus burgeri</name>
    <name type="common">Inshore hagfish</name>
    <dbReference type="NCBI Taxonomy" id="7764"/>
    <lineage>
        <taxon>Eukaryota</taxon>
        <taxon>Metazoa</taxon>
        <taxon>Chordata</taxon>
        <taxon>Craniata</taxon>
        <taxon>Vertebrata</taxon>
        <taxon>Cyclostomata</taxon>
        <taxon>Myxini</taxon>
        <taxon>Myxiniformes</taxon>
        <taxon>Myxinidae</taxon>
        <taxon>Eptatretinae</taxon>
        <taxon>Eptatretus</taxon>
    </lineage>
</organism>
<dbReference type="GeneTree" id="ENSGT00940000158447"/>
<reference evidence="3" key="1">
    <citation type="submission" date="2025-08" db="UniProtKB">
        <authorList>
            <consortium name="Ensembl"/>
        </authorList>
    </citation>
    <scope>IDENTIFICATION</scope>
</reference>
<dbReference type="InterPro" id="IPR014878">
    <property type="entry name" value="THAP4-like_heme-bd"/>
</dbReference>
<dbReference type="InterPro" id="IPR012674">
    <property type="entry name" value="Calycin"/>
</dbReference>
<dbReference type="SUPFAM" id="SSF50814">
    <property type="entry name" value="Lipocalins"/>
    <property type="match status" value="1"/>
</dbReference>
<evidence type="ECO:0000313" key="3">
    <source>
        <dbReference type="Ensembl" id="ENSEBUP00000015109.1"/>
    </source>
</evidence>
<keyword evidence="4" id="KW-1185">Reference proteome</keyword>